<evidence type="ECO:0000313" key="2">
    <source>
        <dbReference type="EMBL" id="KAK1434118.1"/>
    </source>
</evidence>
<protein>
    <submittedName>
        <fullName evidence="2">Uncharacterized protein</fullName>
    </submittedName>
</protein>
<dbReference type="EMBL" id="JAUHHV010000002">
    <property type="protein sequence ID" value="KAK1434118.1"/>
    <property type="molecule type" value="Genomic_DNA"/>
</dbReference>
<proteinExistence type="predicted"/>
<feature type="compositionally biased region" description="Basic and acidic residues" evidence="1">
    <location>
        <begin position="141"/>
        <end position="152"/>
    </location>
</feature>
<evidence type="ECO:0000313" key="3">
    <source>
        <dbReference type="Proteomes" id="UP001229421"/>
    </source>
</evidence>
<gene>
    <name evidence="2" type="ORF">QVD17_11036</name>
</gene>
<feature type="compositionally biased region" description="Basic residues" evidence="1">
    <location>
        <begin position="105"/>
        <end position="117"/>
    </location>
</feature>
<sequence>MNSGETTTEQSNMLQNICIRDYVSNVRKRELKKCCPFDLWGGSEESNRQAERVYVSMFVENKADIVNNQPHTDQAPNCSIEVNNGNEPNDQERSAEDVTPSETNKKKRYPRGRKSQRYRMLADIYAELDQDSNDDETSDDDHDKSRDDERVVRGKRMKLVSEESRGESSVHNEYGGSYDAAISDDMDCDSDELTLATLLRNIRAEMRNPNSSRVHKGKKKTRAPRTARAKRTQPGADGSATKEQAILSASSCVQRGTRESSPPSDEDMMDAAQILLDMHSGVQTSTLSEAATEEEEEAVVSATADCVCVISRNPSDFETQEAKKYMRRG</sequence>
<reference evidence="2" key="1">
    <citation type="journal article" date="2023" name="bioRxiv">
        <title>Improved chromosome-level genome assembly for marigold (Tagetes erecta).</title>
        <authorList>
            <person name="Jiang F."/>
            <person name="Yuan L."/>
            <person name="Wang S."/>
            <person name="Wang H."/>
            <person name="Xu D."/>
            <person name="Wang A."/>
            <person name="Fan W."/>
        </authorList>
    </citation>
    <scope>NUCLEOTIDE SEQUENCE</scope>
    <source>
        <strain evidence="2">WSJ</strain>
        <tissue evidence="2">Leaf</tissue>
    </source>
</reference>
<dbReference type="AlphaFoldDB" id="A0AAD8P5C1"/>
<feature type="compositionally biased region" description="Basic and acidic residues" evidence="1">
    <location>
        <begin position="159"/>
        <end position="170"/>
    </location>
</feature>
<feature type="region of interest" description="Disordered" evidence="1">
    <location>
        <begin position="204"/>
        <end position="243"/>
    </location>
</feature>
<feature type="compositionally biased region" description="Basic residues" evidence="1">
    <location>
        <begin position="213"/>
        <end position="231"/>
    </location>
</feature>
<feature type="compositionally biased region" description="Polar residues" evidence="1">
    <location>
        <begin position="67"/>
        <end position="88"/>
    </location>
</feature>
<evidence type="ECO:0000256" key="1">
    <source>
        <dbReference type="SAM" id="MobiDB-lite"/>
    </source>
</evidence>
<name>A0AAD8P5C1_TARER</name>
<keyword evidence="3" id="KW-1185">Reference proteome</keyword>
<accession>A0AAD8P5C1</accession>
<dbReference type="Proteomes" id="UP001229421">
    <property type="component" value="Unassembled WGS sequence"/>
</dbReference>
<feature type="compositionally biased region" description="Acidic residues" evidence="1">
    <location>
        <begin position="126"/>
        <end position="140"/>
    </location>
</feature>
<comment type="caution">
    <text evidence="2">The sequence shown here is derived from an EMBL/GenBank/DDBJ whole genome shotgun (WGS) entry which is preliminary data.</text>
</comment>
<organism evidence="2 3">
    <name type="scientific">Tagetes erecta</name>
    <name type="common">African marigold</name>
    <dbReference type="NCBI Taxonomy" id="13708"/>
    <lineage>
        <taxon>Eukaryota</taxon>
        <taxon>Viridiplantae</taxon>
        <taxon>Streptophyta</taxon>
        <taxon>Embryophyta</taxon>
        <taxon>Tracheophyta</taxon>
        <taxon>Spermatophyta</taxon>
        <taxon>Magnoliopsida</taxon>
        <taxon>eudicotyledons</taxon>
        <taxon>Gunneridae</taxon>
        <taxon>Pentapetalae</taxon>
        <taxon>asterids</taxon>
        <taxon>campanulids</taxon>
        <taxon>Asterales</taxon>
        <taxon>Asteraceae</taxon>
        <taxon>Asteroideae</taxon>
        <taxon>Heliantheae alliance</taxon>
        <taxon>Tageteae</taxon>
        <taxon>Tagetes</taxon>
    </lineage>
</organism>
<feature type="region of interest" description="Disordered" evidence="1">
    <location>
        <begin position="67"/>
        <end position="173"/>
    </location>
</feature>